<proteinExistence type="predicted"/>
<keyword evidence="3" id="KW-0732">Signal</keyword>
<keyword evidence="1" id="KW-0325">Glycoprotein</keyword>
<dbReference type="Proteomes" id="UP000007754">
    <property type="component" value="Unplaced"/>
</dbReference>
<evidence type="ECO:0000313" key="5">
    <source>
        <dbReference type="Proteomes" id="UP000007754"/>
    </source>
</evidence>
<evidence type="ECO:0000313" key="4">
    <source>
        <dbReference type="Ensembl" id="ENSTGUP00000025891.1"/>
    </source>
</evidence>
<feature type="compositionally biased region" description="Polar residues" evidence="2">
    <location>
        <begin position="317"/>
        <end position="329"/>
    </location>
</feature>
<feature type="signal peptide" evidence="3">
    <location>
        <begin position="1"/>
        <end position="23"/>
    </location>
</feature>
<feature type="region of interest" description="Disordered" evidence="2">
    <location>
        <begin position="299"/>
        <end position="329"/>
    </location>
</feature>
<keyword evidence="5" id="KW-1185">Reference proteome</keyword>
<accession>A0A674GTY8</accession>
<reference evidence="4" key="2">
    <citation type="submission" date="2025-09" db="UniProtKB">
        <authorList>
            <consortium name="Ensembl"/>
        </authorList>
    </citation>
    <scope>IDENTIFICATION</scope>
</reference>
<reference evidence="4" key="1">
    <citation type="submission" date="2025-08" db="UniProtKB">
        <authorList>
            <consortium name="Ensembl"/>
        </authorList>
    </citation>
    <scope>IDENTIFICATION</scope>
</reference>
<protein>
    <submittedName>
        <fullName evidence="4">Uncharacterized protein</fullName>
    </submittedName>
</protein>
<feature type="chain" id="PRO_5025666051" evidence="3">
    <location>
        <begin position="24"/>
        <end position="352"/>
    </location>
</feature>
<dbReference type="InParanoid" id="A0A674GTY8"/>
<organism evidence="4 5">
    <name type="scientific">Taeniopygia guttata</name>
    <name type="common">Zebra finch</name>
    <name type="synonym">Poephila guttata</name>
    <dbReference type="NCBI Taxonomy" id="59729"/>
    <lineage>
        <taxon>Eukaryota</taxon>
        <taxon>Metazoa</taxon>
        <taxon>Chordata</taxon>
        <taxon>Craniata</taxon>
        <taxon>Vertebrata</taxon>
        <taxon>Euteleostomi</taxon>
        <taxon>Archelosauria</taxon>
        <taxon>Archosauria</taxon>
        <taxon>Dinosauria</taxon>
        <taxon>Saurischia</taxon>
        <taxon>Theropoda</taxon>
        <taxon>Coelurosauria</taxon>
        <taxon>Aves</taxon>
        <taxon>Neognathae</taxon>
        <taxon>Neoaves</taxon>
        <taxon>Telluraves</taxon>
        <taxon>Australaves</taxon>
        <taxon>Passeriformes</taxon>
        <taxon>Passeroidea</taxon>
        <taxon>Estrildidae</taxon>
        <taxon>Estrildinae</taxon>
        <taxon>Taeniopygia</taxon>
    </lineage>
</organism>
<evidence type="ECO:0000256" key="3">
    <source>
        <dbReference type="SAM" id="SignalP"/>
    </source>
</evidence>
<evidence type="ECO:0000256" key="2">
    <source>
        <dbReference type="SAM" id="MobiDB-lite"/>
    </source>
</evidence>
<dbReference type="GeneTree" id="ENSGT00990000206779"/>
<dbReference type="InterPro" id="IPR011162">
    <property type="entry name" value="MHC_I/II-like_Ag-recog"/>
</dbReference>
<evidence type="ECO:0000256" key="1">
    <source>
        <dbReference type="ARBA" id="ARBA00023180"/>
    </source>
</evidence>
<dbReference type="SUPFAM" id="SSF54452">
    <property type="entry name" value="MHC antigen-recognition domain"/>
    <property type="match status" value="1"/>
</dbReference>
<dbReference type="AlphaFoldDB" id="A0A674GTY8"/>
<dbReference type="Ensembl" id="ENSTGUT00000025016.1">
    <property type="protein sequence ID" value="ENSTGUP00000025891.1"/>
    <property type="gene ID" value="ENSTGUG00000024067.1"/>
</dbReference>
<name>A0A674GTY8_TAEGU</name>
<dbReference type="InterPro" id="IPR037055">
    <property type="entry name" value="MHC_I-like_Ag-recog_sf"/>
</dbReference>
<sequence length="352" mass="38154">SWLPASRLPVFLHSLQFLEVALSEPSQRVPQSLIVGDVHGSPYERCGSEQGWMEPQTPGMEAGADQALLKDRNWRVADSDLETEPVQPEWGEWVESGAGLGFVGMEDSEWLGWYLWGWRGSVGLGWESRDSMSNGAAWITQRCWESKGIMVKQMKHYLGHNCVERPPKYIRYGQEALEHKGGCKRERAIPMGMEDTGMKELPWNFHYQISLSSQSGENSMDGSPPNPVGFCPWACGGSRSATARSAGAQCPSARPCSLAGPCPLAVPCPCPCPLSLSCPLSLGSVELGVAAGPGAVLGENNPEPQLGHFPPFPQLPPSHSQHGPCGSQSPQYGPSHFQLHSVIVVSSRSLLV</sequence>
<dbReference type="Gene3D" id="3.30.500.10">
    <property type="entry name" value="MHC class I-like antigen recognition-like"/>
    <property type="match status" value="2"/>
</dbReference>